<feature type="signal peptide" evidence="1">
    <location>
        <begin position="1"/>
        <end position="26"/>
    </location>
</feature>
<accession>A0A6J5A7Q8</accession>
<proteinExistence type="predicted"/>
<protein>
    <recommendedName>
        <fullName evidence="4">Lipoprotein</fullName>
    </recommendedName>
</protein>
<keyword evidence="1" id="KW-0732">Signal</keyword>
<evidence type="ECO:0000313" key="3">
    <source>
        <dbReference type="Proteomes" id="UP000494255"/>
    </source>
</evidence>
<reference evidence="2 3" key="1">
    <citation type="submission" date="2020-04" db="EMBL/GenBank/DDBJ databases">
        <authorList>
            <person name="De Canck E."/>
        </authorList>
    </citation>
    <scope>NUCLEOTIDE SEQUENCE [LARGE SCALE GENOMIC DNA]</scope>
    <source>
        <strain evidence="2 3">LMG 24238</strain>
    </source>
</reference>
<gene>
    <name evidence="2" type="ORF">LMG24238_00070</name>
</gene>
<dbReference type="EMBL" id="CADIKC010000001">
    <property type="protein sequence ID" value="CAB3638593.1"/>
    <property type="molecule type" value="Genomic_DNA"/>
</dbReference>
<evidence type="ECO:0000256" key="1">
    <source>
        <dbReference type="SAM" id="SignalP"/>
    </source>
</evidence>
<dbReference type="Proteomes" id="UP000494255">
    <property type="component" value="Unassembled WGS sequence"/>
</dbReference>
<dbReference type="AlphaFoldDB" id="A0A6J5A7Q8"/>
<sequence length="260" mass="28700">MITRRQVTVAVSVALTSLMISPCGLALPRAEPSIKTVESSRPPYVARTAGDALISITLPPKLLGLDMNVENSIASETGDFKPARYSFPDTAVPQSVLHDLTRIYRYDRRRDVPIVSSGGDWVIAEYFIAGSHVPVSRFRLLGKQVQRQEQLDGSGRTIRIIAVGWARPSTAEDDGTTNMSELGQHPAWIRVFKVSPAGTKTLVALAWRRKGFATAPETYDEPDEKLLMFGLPDGTMKWRTKAEFLKAQDIDLNAAKFDAQ</sequence>
<evidence type="ECO:0008006" key="4">
    <source>
        <dbReference type="Google" id="ProtNLM"/>
    </source>
</evidence>
<name>A0A6J5A7Q8_9BURK</name>
<organism evidence="2 3">
    <name type="scientific">Paraburkholderia sediminicola</name>
    <dbReference type="NCBI Taxonomy" id="458836"/>
    <lineage>
        <taxon>Bacteria</taxon>
        <taxon>Pseudomonadati</taxon>
        <taxon>Pseudomonadota</taxon>
        <taxon>Betaproteobacteria</taxon>
        <taxon>Burkholderiales</taxon>
        <taxon>Burkholderiaceae</taxon>
        <taxon>Paraburkholderia</taxon>
    </lineage>
</organism>
<keyword evidence="3" id="KW-1185">Reference proteome</keyword>
<feature type="chain" id="PRO_5026898844" description="Lipoprotein" evidence="1">
    <location>
        <begin position="27"/>
        <end position="260"/>
    </location>
</feature>
<evidence type="ECO:0000313" key="2">
    <source>
        <dbReference type="EMBL" id="CAB3638593.1"/>
    </source>
</evidence>